<dbReference type="EMBL" id="JBHUKU010000020">
    <property type="protein sequence ID" value="MFD2462970.1"/>
    <property type="molecule type" value="Genomic_DNA"/>
</dbReference>
<dbReference type="SUPFAM" id="SSF52540">
    <property type="entry name" value="P-loop containing nucleoside triphosphate hydrolases"/>
    <property type="match status" value="1"/>
</dbReference>
<dbReference type="InterPro" id="IPR027417">
    <property type="entry name" value="P-loop_NTPase"/>
</dbReference>
<dbReference type="Proteomes" id="UP001597419">
    <property type="component" value="Unassembled WGS sequence"/>
</dbReference>
<evidence type="ECO:0000313" key="2">
    <source>
        <dbReference type="Proteomes" id="UP001597419"/>
    </source>
</evidence>
<gene>
    <name evidence="1" type="ORF">ACFSYJ_30475</name>
</gene>
<reference evidence="2" key="1">
    <citation type="journal article" date="2019" name="Int. J. Syst. Evol. Microbiol.">
        <title>The Global Catalogue of Microorganisms (GCM) 10K type strain sequencing project: providing services to taxonomists for standard genome sequencing and annotation.</title>
        <authorList>
            <consortium name="The Broad Institute Genomics Platform"/>
            <consortium name="The Broad Institute Genome Sequencing Center for Infectious Disease"/>
            <person name="Wu L."/>
            <person name="Ma J."/>
        </authorList>
    </citation>
    <scope>NUCLEOTIDE SEQUENCE [LARGE SCALE GENOMIC DNA]</scope>
    <source>
        <strain evidence="2">CGMCC 4.7643</strain>
    </source>
</reference>
<dbReference type="RefSeq" id="WP_345392801.1">
    <property type="nucleotide sequence ID" value="NZ_BAABHG010000005.1"/>
</dbReference>
<sequence length="184" mass="20237">MTVYAIGGGSSVGKTTAAASLAARRGFGEVIHVDDLREHSLTERQGHSWLRPADELLDVLLASTARLGPVLTAELDRLGAVNGSAIIEGEGVQPGLMHRYTGRDTRVVYVIEPDEDVLWATLSTRPGARRFLALAPAERRGVVRMNQRYGQWLRAEAERYGQPWLLSRPWETLGDRVGECLFGT</sequence>
<keyword evidence="2" id="KW-1185">Reference proteome</keyword>
<organism evidence="1 2">
    <name type="scientific">Amycolatopsis samaneae</name>
    <dbReference type="NCBI Taxonomy" id="664691"/>
    <lineage>
        <taxon>Bacteria</taxon>
        <taxon>Bacillati</taxon>
        <taxon>Actinomycetota</taxon>
        <taxon>Actinomycetes</taxon>
        <taxon>Pseudonocardiales</taxon>
        <taxon>Pseudonocardiaceae</taxon>
        <taxon>Amycolatopsis</taxon>
    </lineage>
</organism>
<name>A0ABW5GQ67_9PSEU</name>
<protein>
    <submittedName>
        <fullName evidence="1">Uncharacterized protein</fullName>
    </submittedName>
</protein>
<dbReference type="Gene3D" id="3.40.50.300">
    <property type="entry name" value="P-loop containing nucleotide triphosphate hydrolases"/>
    <property type="match status" value="1"/>
</dbReference>
<evidence type="ECO:0000313" key="1">
    <source>
        <dbReference type="EMBL" id="MFD2462970.1"/>
    </source>
</evidence>
<accession>A0ABW5GQ67</accession>
<proteinExistence type="predicted"/>
<comment type="caution">
    <text evidence="1">The sequence shown here is derived from an EMBL/GenBank/DDBJ whole genome shotgun (WGS) entry which is preliminary data.</text>
</comment>